<organism evidence="15 16">
    <name type="scientific">Ligilactobacillus faecis</name>
    <dbReference type="NCBI Taxonomy" id="762833"/>
    <lineage>
        <taxon>Bacteria</taxon>
        <taxon>Bacillati</taxon>
        <taxon>Bacillota</taxon>
        <taxon>Bacilli</taxon>
        <taxon>Lactobacillales</taxon>
        <taxon>Lactobacillaceae</taxon>
        <taxon>Ligilactobacillus</taxon>
    </lineage>
</organism>
<evidence type="ECO:0000313" key="16">
    <source>
        <dbReference type="Proteomes" id="UP001565236"/>
    </source>
</evidence>
<evidence type="ECO:0000256" key="10">
    <source>
        <dbReference type="ARBA" id="ARBA00023136"/>
    </source>
</evidence>
<dbReference type="PROSITE" id="PS50109">
    <property type="entry name" value="HIS_KIN"/>
    <property type="match status" value="1"/>
</dbReference>
<dbReference type="InterPro" id="IPR036890">
    <property type="entry name" value="HATPase_C_sf"/>
</dbReference>
<dbReference type="Pfam" id="PF00672">
    <property type="entry name" value="HAMP"/>
    <property type="match status" value="1"/>
</dbReference>
<evidence type="ECO:0000256" key="7">
    <source>
        <dbReference type="ARBA" id="ARBA00022777"/>
    </source>
</evidence>
<protein>
    <recommendedName>
        <fullName evidence="3">histidine kinase</fullName>
        <ecNumber evidence="3">2.7.13.3</ecNumber>
    </recommendedName>
</protein>
<evidence type="ECO:0000259" key="13">
    <source>
        <dbReference type="PROSITE" id="PS50109"/>
    </source>
</evidence>
<keyword evidence="6 12" id="KW-0812">Transmembrane</keyword>
<evidence type="ECO:0000256" key="2">
    <source>
        <dbReference type="ARBA" id="ARBA00004370"/>
    </source>
</evidence>
<evidence type="ECO:0000259" key="14">
    <source>
        <dbReference type="PROSITE" id="PS50885"/>
    </source>
</evidence>
<feature type="transmembrane region" description="Helical" evidence="12">
    <location>
        <begin position="15"/>
        <end position="36"/>
    </location>
</feature>
<gene>
    <name evidence="15" type="ORF">AALT52_10265</name>
</gene>
<feature type="domain" description="HAMP" evidence="14">
    <location>
        <begin position="164"/>
        <end position="218"/>
    </location>
</feature>
<dbReference type="CDD" id="cd00082">
    <property type="entry name" value="HisKA"/>
    <property type="match status" value="1"/>
</dbReference>
<accession>A0ABV4DRX5</accession>
<dbReference type="EC" id="2.7.13.3" evidence="3"/>
<comment type="caution">
    <text evidence="15">The sequence shown here is derived from an EMBL/GenBank/DDBJ whole genome shotgun (WGS) entry which is preliminary data.</text>
</comment>
<keyword evidence="16" id="KW-1185">Reference proteome</keyword>
<reference evidence="15 16" key="1">
    <citation type="submission" date="2024-03" db="EMBL/GenBank/DDBJ databases">
        <title>Mouse gut bacterial collection (mGBC) of GemPharmatech.</title>
        <authorList>
            <person name="He Y."/>
            <person name="Dong L."/>
            <person name="Wu D."/>
            <person name="Gao X."/>
            <person name="Lin Z."/>
        </authorList>
    </citation>
    <scope>NUCLEOTIDE SEQUENCE [LARGE SCALE GENOMIC DNA]</scope>
    <source>
        <strain evidence="15 16">15-30</strain>
    </source>
</reference>
<proteinExistence type="predicted"/>
<keyword evidence="7 15" id="KW-0418">Kinase</keyword>
<evidence type="ECO:0000256" key="1">
    <source>
        <dbReference type="ARBA" id="ARBA00000085"/>
    </source>
</evidence>
<dbReference type="InterPro" id="IPR003660">
    <property type="entry name" value="HAMP_dom"/>
</dbReference>
<feature type="coiled-coil region" evidence="11">
    <location>
        <begin position="245"/>
        <end position="283"/>
    </location>
</feature>
<dbReference type="Pfam" id="PF02518">
    <property type="entry name" value="HATPase_c"/>
    <property type="match status" value="1"/>
</dbReference>
<feature type="domain" description="Histidine kinase" evidence="13">
    <location>
        <begin position="226"/>
        <end position="440"/>
    </location>
</feature>
<dbReference type="InterPro" id="IPR050428">
    <property type="entry name" value="TCS_sensor_his_kinase"/>
</dbReference>
<dbReference type="EMBL" id="JBCLUF010000063">
    <property type="protein sequence ID" value="MEY8663230.1"/>
    <property type="molecule type" value="Genomic_DNA"/>
</dbReference>
<dbReference type="RefSeq" id="WP_369943372.1">
    <property type="nucleotide sequence ID" value="NZ_JBCLUF010000063.1"/>
</dbReference>
<dbReference type="SUPFAM" id="SSF47384">
    <property type="entry name" value="Homodimeric domain of signal transducing histidine kinase"/>
    <property type="match status" value="1"/>
</dbReference>
<dbReference type="CDD" id="cd06225">
    <property type="entry name" value="HAMP"/>
    <property type="match status" value="1"/>
</dbReference>
<dbReference type="InterPro" id="IPR003594">
    <property type="entry name" value="HATPase_dom"/>
</dbReference>
<dbReference type="InterPro" id="IPR004358">
    <property type="entry name" value="Sig_transdc_His_kin-like_C"/>
</dbReference>
<dbReference type="PANTHER" id="PTHR45436">
    <property type="entry name" value="SENSOR HISTIDINE KINASE YKOH"/>
    <property type="match status" value="1"/>
</dbReference>
<keyword evidence="4" id="KW-0597">Phosphoprotein</keyword>
<dbReference type="InterPro" id="IPR003661">
    <property type="entry name" value="HisK_dim/P_dom"/>
</dbReference>
<dbReference type="SUPFAM" id="SSF55874">
    <property type="entry name" value="ATPase domain of HSP90 chaperone/DNA topoisomerase II/histidine kinase"/>
    <property type="match status" value="1"/>
</dbReference>
<dbReference type="InterPro" id="IPR005467">
    <property type="entry name" value="His_kinase_dom"/>
</dbReference>
<dbReference type="GO" id="GO:0016301">
    <property type="term" value="F:kinase activity"/>
    <property type="evidence" value="ECO:0007669"/>
    <property type="project" value="UniProtKB-KW"/>
</dbReference>
<dbReference type="Pfam" id="PF00512">
    <property type="entry name" value="HisKA"/>
    <property type="match status" value="1"/>
</dbReference>
<evidence type="ECO:0000256" key="8">
    <source>
        <dbReference type="ARBA" id="ARBA00022989"/>
    </source>
</evidence>
<evidence type="ECO:0000256" key="6">
    <source>
        <dbReference type="ARBA" id="ARBA00022692"/>
    </source>
</evidence>
<dbReference type="SMART" id="SM00388">
    <property type="entry name" value="HisKA"/>
    <property type="match status" value="1"/>
</dbReference>
<comment type="catalytic activity">
    <reaction evidence="1">
        <text>ATP + protein L-histidine = ADP + protein N-phospho-L-histidine.</text>
        <dbReference type="EC" id="2.7.13.3"/>
    </reaction>
</comment>
<evidence type="ECO:0000256" key="4">
    <source>
        <dbReference type="ARBA" id="ARBA00022553"/>
    </source>
</evidence>
<keyword evidence="9" id="KW-0902">Two-component regulatory system</keyword>
<name>A0ABV4DRX5_9LACO</name>
<evidence type="ECO:0000256" key="9">
    <source>
        <dbReference type="ARBA" id="ARBA00023012"/>
    </source>
</evidence>
<dbReference type="PRINTS" id="PR00344">
    <property type="entry name" value="BCTRLSENSOR"/>
</dbReference>
<dbReference type="SMART" id="SM00304">
    <property type="entry name" value="HAMP"/>
    <property type="match status" value="1"/>
</dbReference>
<keyword evidence="8 12" id="KW-1133">Transmembrane helix</keyword>
<dbReference type="InterPro" id="IPR036097">
    <property type="entry name" value="HisK_dim/P_sf"/>
</dbReference>
<dbReference type="Proteomes" id="UP001565236">
    <property type="component" value="Unassembled WGS sequence"/>
</dbReference>
<dbReference type="Gene3D" id="3.30.565.10">
    <property type="entry name" value="Histidine kinase-like ATPase, C-terminal domain"/>
    <property type="match status" value="1"/>
</dbReference>
<evidence type="ECO:0000256" key="5">
    <source>
        <dbReference type="ARBA" id="ARBA00022679"/>
    </source>
</evidence>
<comment type="subcellular location">
    <subcellularLocation>
        <location evidence="2">Membrane</location>
    </subcellularLocation>
</comment>
<dbReference type="PANTHER" id="PTHR45436:SF5">
    <property type="entry name" value="SENSOR HISTIDINE KINASE TRCS"/>
    <property type="match status" value="1"/>
</dbReference>
<evidence type="ECO:0000256" key="11">
    <source>
        <dbReference type="SAM" id="Coils"/>
    </source>
</evidence>
<evidence type="ECO:0000256" key="3">
    <source>
        <dbReference type="ARBA" id="ARBA00012438"/>
    </source>
</evidence>
<dbReference type="Gene3D" id="6.10.340.10">
    <property type="match status" value="1"/>
</dbReference>
<keyword evidence="5" id="KW-0808">Transferase</keyword>
<sequence length="440" mass="49916">MSFRKKNSIVFKVTLWYSVFILVLLSLLVGGAYLVATNLADAKGQAKLQEDTLELAQDIKEYESFDDGIYYALYTKDGTVLRSSFPRNFKQNLPFSQENVKQVTVKGVTYQYFDVRVKDSSDWLRAIRLRPKLDHEMLFFLGSLALAAPLLVVAVVFGGYRILKRAFIPVEQMSQTALAITKSHDYTKRIPVTQKENELSRLAQTFNKMLASIERSFEREKQFNHDVSHELRTPIAVILAESEYAKDYATQLDEAKDSAQTINRQAKNMKELLEQLLELTRLEAGQPIPCATFDLSEMLAQQLADQQKILIKKGLILKQELEPEVLYYGNELLCQRLVANLLSNACKFAQKEISVTLKKQAQNVILTVTDDGHGIKETELDKIWDKFYQSDQARSKAQNNGVGLGLALVKDIVLKHQGQVKVTSTLGKKTTFTITLPLRH</sequence>
<dbReference type="PROSITE" id="PS50885">
    <property type="entry name" value="HAMP"/>
    <property type="match status" value="1"/>
</dbReference>
<dbReference type="SUPFAM" id="SSF158472">
    <property type="entry name" value="HAMP domain-like"/>
    <property type="match status" value="1"/>
</dbReference>
<feature type="transmembrane region" description="Helical" evidence="12">
    <location>
        <begin position="138"/>
        <end position="160"/>
    </location>
</feature>
<evidence type="ECO:0000256" key="12">
    <source>
        <dbReference type="SAM" id="Phobius"/>
    </source>
</evidence>
<keyword evidence="11" id="KW-0175">Coiled coil</keyword>
<keyword evidence="10 12" id="KW-0472">Membrane</keyword>
<dbReference type="Gene3D" id="1.10.287.130">
    <property type="match status" value="1"/>
</dbReference>
<dbReference type="SMART" id="SM00387">
    <property type="entry name" value="HATPase_c"/>
    <property type="match status" value="1"/>
</dbReference>
<evidence type="ECO:0000313" key="15">
    <source>
        <dbReference type="EMBL" id="MEY8663230.1"/>
    </source>
</evidence>